<evidence type="ECO:0000313" key="3">
    <source>
        <dbReference type="EnsemblPlants" id="KEH41898"/>
    </source>
</evidence>
<feature type="transmembrane region" description="Helical" evidence="1">
    <location>
        <begin position="87"/>
        <end position="106"/>
    </location>
</feature>
<dbReference type="AlphaFoldDB" id="A0A072VKG6"/>
<dbReference type="Proteomes" id="UP000002051">
    <property type="component" value="Unassembled WGS sequence"/>
</dbReference>
<keyword evidence="1 2" id="KW-0812">Transmembrane</keyword>
<evidence type="ECO:0000256" key="1">
    <source>
        <dbReference type="SAM" id="Phobius"/>
    </source>
</evidence>
<keyword evidence="1" id="KW-0472">Membrane</keyword>
<dbReference type="HOGENOM" id="CLU_1995987_0_0_1"/>
<evidence type="ECO:0000313" key="2">
    <source>
        <dbReference type="EMBL" id="KEH41898.1"/>
    </source>
</evidence>
<feature type="transmembrane region" description="Helical" evidence="1">
    <location>
        <begin position="47"/>
        <end position="67"/>
    </location>
</feature>
<reference evidence="2 4" key="1">
    <citation type="journal article" date="2011" name="Nature">
        <title>The Medicago genome provides insight into the evolution of rhizobial symbioses.</title>
        <authorList>
            <person name="Young N.D."/>
            <person name="Debelle F."/>
            <person name="Oldroyd G.E."/>
            <person name="Geurts R."/>
            <person name="Cannon S.B."/>
            <person name="Udvardi M.K."/>
            <person name="Benedito V.A."/>
            <person name="Mayer K.F."/>
            <person name="Gouzy J."/>
            <person name="Schoof H."/>
            <person name="Van de Peer Y."/>
            <person name="Proost S."/>
            <person name="Cook D.R."/>
            <person name="Meyers B.C."/>
            <person name="Spannagl M."/>
            <person name="Cheung F."/>
            <person name="De Mita S."/>
            <person name="Krishnakumar V."/>
            <person name="Gundlach H."/>
            <person name="Zhou S."/>
            <person name="Mudge J."/>
            <person name="Bharti A.K."/>
            <person name="Murray J.D."/>
            <person name="Naoumkina M.A."/>
            <person name="Rosen B."/>
            <person name="Silverstein K.A."/>
            <person name="Tang H."/>
            <person name="Rombauts S."/>
            <person name="Zhao P.X."/>
            <person name="Zhou P."/>
            <person name="Barbe V."/>
            <person name="Bardou P."/>
            <person name="Bechner M."/>
            <person name="Bellec A."/>
            <person name="Berger A."/>
            <person name="Berges H."/>
            <person name="Bidwell S."/>
            <person name="Bisseling T."/>
            <person name="Choisne N."/>
            <person name="Couloux A."/>
            <person name="Denny R."/>
            <person name="Deshpande S."/>
            <person name="Dai X."/>
            <person name="Doyle J.J."/>
            <person name="Dudez A.M."/>
            <person name="Farmer A.D."/>
            <person name="Fouteau S."/>
            <person name="Franken C."/>
            <person name="Gibelin C."/>
            <person name="Gish J."/>
            <person name="Goldstein S."/>
            <person name="Gonzalez A.J."/>
            <person name="Green P.J."/>
            <person name="Hallab A."/>
            <person name="Hartog M."/>
            <person name="Hua A."/>
            <person name="Humphray S.J."/>
            <person name="Jeong D.H."/>
            <person name="Jing Y."/>
            <person name="Jocker A."/>
            <person name="Kenton S.M."/>
            <person name="Kim D.J."/>
            <person name="Klee K."/>
            <person name="Lai H."/>
            <person name="Lang C."/>
            <person name="Lin S."/>
            <person name="Macmil S.L."/>
            <person name="Magdelenat G."/>
            <person name="Matthews L."/>
            <person name="McCorrison J."/>
            <person name="Monaghan E.L."/>
            <person name="Mun J.H."/>
            <person name="Najar F.Z."/>
            <person name="Nicholson C."/>
            <person name="Noirot C."/>
            <person name="O'Bleness M."/>
            <person name="Paule C.R."/>
            <person name="Poulain J."/>
            <person name="Prion F."/>
            <person name="Qin B."/>
            <person name="Qu C."/>
            <person name="Retzel E.F."/>
            <person name="Riddle C."/>
            <person name="Sallet E."/>
            <person name="Samain S."/>
            <person name="Samson N."/>
            <person name="Sanders I."/>
            <person name="Saurat O."/>
            <person name="Scarpelli C."/>
            <person name="Schiex T."/>
            <person name="Segurens B."/>
            <person name="Severin A.J."/>
            <person name="Sherrier D.J."/>
            <person name="Shi R."/>
            <person name="Sims S."/>
            <person name="Singer S.R."/>
            <person name="Sinharoy S."/>
            <person name="Sterck L."/>
            <person name="Viollet A."/>
            <person name="Wang B.B."/>
            <person name="Wang K."/>
            <person name="Wang M."/>
            <person name="Wang X."/>
            <person name="Warfsmann J."/>
            <person name="Weissenbach J."/>
            <person name="White D.D."/>
            <person name="White J.D."/>
            <person name="Wiley G.B."/>
            <person name="Wincker P."/>
            <person name="Xing Y."/>
            <person name="Yang L."/>
            <person name="Yao Z."/>
            <person name="Ying F."/>
            <person name="Zhai J."/>
            <person name="Zhou L."/>
            <person name="Zuber A."/>
            <person name="Denarie J."/>
            <person name="Dixon R.A."/>
            <person name="May G.D."/>
            <person name="Schwartz D.C."/>
            <person name="Rogers J."/>
            <person name="Quetier F."/>
            <person name="Town C.D."/>
            <person name="Roe B.A."/>
        </authorList>
    </citation>
    <scope>NUCLEOTIDE SEQUENCE [LARGE SCALE GENOMIC DNA]</scope>
    <source>
        <strain evidence="2">A17</strain>
        <strain evidence="3 4">cv. Jemalong A17</strain>
    </source>
</reference>
<keyword evidence="1" id="KW-1133">Transmembrane helix</keyword>
<gene>
    <name evidence="2" type="ordered locus">MTR_1g057160</name>
</gene>
<proteinExistence type="predicted"/>
<reference evidence="3" key="3">
    <citation type="submission" date="2015-04" db="UniProtKB">
        <authorList>
            <consortium name="EnsemblPlants"/>
        </authorList>
    </citation>
    <scope>IDENTIFICATION</scope>
    <source>
        <strain evidence="3">cv. Jemalong A17</strain>
    </source>
</reference>
<keyword evidence="4" id="KW-1185">Reference proteome</keyword>
<dbReference type="EMBL" id="CM001217">
    <property type="protein sequence ID" value="KEH41898.1"/>
    <property type="molecule type" value="Genomic_DNA"/>
</dbReference>
<organism evidence="2 4">
    <name type="scientific">Medicago truncatula</name>
    <name type="common">Barrel medic</name>
    <name type="synonym">Medicago tribuloides</name>
    <dbReference type="NCBI Taxonomy" id="3880"/>
    <lineage>
        <taxon>Eukaryota</taxon>
        <taxon>Viridiplantae</taxon>
        <taxon>Streptophyta</taxon>
        <taxon>Embryophyta</taxon>
        <taxon>Tracheophyta</taxon>
        <taxon>Spermatophyta</taxon>
        <taxon>Magnoliopsida</taxon>
        <taxon>eudicotyledons</taxon>
        <taxon>Gunneridae</taxon>
        <taxon>Pentapetalae</taxon>
        <taxon>rosids</taxon>
        <taxon>fabids</taxon>
        <taxon>Fabales</taxon>
        <taxon>Fabaceae</taxon>
        <taxon>Papilionoideae</taxon>
        <taxon>50 kb inversion clade</taxon>
        <taxon>NPAAA clade</taxon>
        <taxon>Hologalegina</taxon>
        <taxon>IRL clade</taxon>
        <taxon>Trifolieae</taxon>
        <taxon>Medicago</taxon>
    </lineage>
</organism>
<dbReference type="EnsemblPlants" id="KEH41898">
    <property type="protein sequence ID" value="KEH41898"/>
    <property type="gene ID" value="MTR_1g057160"/>
</dbReference>
<accession>A0A072VKG6</accession>
<evidence type="ECO:0000313" key="4">
    <source>
        <dbReference type="Proteomes" id="UP000002051"/>
    </source>
</evidence>
<reference evidence="2 4" key="2">
    <citation type="journal article" date="2014" name="BMC Genomics">
        <title>An improved genome release (version Mt4.0) for the model legume Medicago truncatula.</title>
        <authorList>
            <person name="Tang H."/>
            <person name="Krishnakumar V."/>
            <person name="Bidwell S."/>
            <person name="Rosen B."/>
            <person name="Chan A."/>
            <person name="Zhou S."/>
            <person name="Gentzbittel L."/>
            <person name="Childs K.L."/>
            <person name="Yandell M."/>
            <person name="Gundlach H."/>
            <person name="Mayer K.F."/>
            <person name="Schwartz D.C."/>
            <person name="Town C.D."/>
        </authorList>
    </citation>
    <scope>GENOME REANNOTATION</scope>
    <source>
        <strain evidence="2">A17</strain>
        <strain evidence="3 4">cv. Jemalong A17</strain>
    </source>
</reference>
<name>A0A072VKG6_MEDTR</name>
<protein>
    <submittedName>
        <fullName evidence="2">Transmembrane protein, putative</fullName>
    </submittedName>
</protein>
<sequence>MDPLPSINNVYSLVVHEESNNVMFLASISLIEYNIFINASNARRISIVAKVSMTIFVSSLTSFTSFYKIKLIHVNLPNGSSVLVQHAGAISLSPNLFLTMCYILHISNLTLFQFLNSVNLCLVLF</sequence>
<feature type="transmembrane region" description="Helical" evidence="1">
    <location>
        <begin position="20"/>
        <end position="40"/>
    </location>
</feature>